<name>A0A9W9A9Q4_9AGAR</name>
<feature type="site" description="Cleavage; by autolysis" evidence="2">
    <location>
        <begin position="191"/>
        <end position="192"/>
    </location>
</feature>
<dbReference type="Proteomes" id="UP001150238">
    <property type="component" value="Unassembled WGS sequence"/>
</dbReference>
<dbReference type="CDD" id="cd04514">
    <property type="entry name" value="Taspase1_like"/>
    <property type="match status" value="1"/>
</dbReference>
<dbReference type="EMBL" id="JANVFS010000019">
    <property type="protein sequence ID" value="KAJ4476989.1"/>
    <property type="molecule type" value="Genomic_DNA"/>
</dbReference>
<dbReference type="InterPro" id="IPR029055">
    <property type="entry name" value="Ntn_hydrolases_N"/>
</dbReference>
<evidence type="ECO:0000313" key="4">
    <source>
        <dbReference type="Proteomes" id="UP001150238"/>
    </source>
</evidence>
<dbReference type="Pfam" id="PF01112">
    <property type="entry name" value="Asparaginase_2"/>
    <property type="match status" value="1"/>
</dbReference>
<evidence type="ECO:0000256" key="2">
    <source>
        <dbReference type="PIRSR" id="PIRSR600246-3"/>
    </source>
</evidence>
<dbReference type="PANTHER" id="PTHR10188">
    <property type="entry name" value="L-ASPARAGINASE"/>
    <property type="match status" value="1"/>
</dbReference>
<dbReference type="GO" id="GO:0051604">
    <property type="term" value="P:protein maturation"/>
    <property type="evidence" value="ECO:0007669"/>
    <property type="project" value="TreeGrafter"/>
</dbReference>
<dbReference type="InterPro" id="IPR037464">
    <property type="entry name" value="Taspase1"/>
</dbReference>
<organism evidence="3 4">
    <name type="scientific">Lentinula lateritia</name>
    <dbReference type="NCBI Taxonomy" id="40482"/>
    <lineage>
        <taxon>Eukaryota</taxon>
        <taxon>Fungi</taxon>
        <taxon>Dikarya</taxon>
        <taxon>Basidiomycota</taxon>
        <taxon>Agaricomycotina</taxon>
        <taxon>Agaricomycetes</taxon>
        <taxon>Agaricomycetidae</taxon>
        <taxon>Agaricales</taxon>
        <taxon>Marasmiineae</taxon>
        <taxon>Omphalotaceae</taxon>
        <taxon>Lentinula</taxon>
    </lineage>
</organism>
<dbReference type="InterPro" id="IPR000246">
    <property type="entry name" value="Peptidase_T2"/>
</dbReference>
<dbReference type="SUPFAM" id="SSF56235">
    <property type="entry name" value="N-terminal nucleophile aminohydrolases (Ntn hydrolases)"/>
    <property type="match status" value="1"/>
</dbReference>
<sequence>MHTFIAVHGGAGSHSSSTERELKQALRLACKKALESSALTSRSPLDVAEVAITVLEDDPILNAGYGSNLSLEGTVECDAAIMDGDCHFGSVGAISGVKNPIQVAHALLQHSQISDPLGRVPPLTLVGSGAHAFASKNPHTTSGIVDKGSMVSARARDRWRYWKKKLTSAKMGDSDLSQPLELGQNLHDLQDTVGAVTSRFGEMASGVSSGGLLLKMEGRCGEAAVFGAGCWAQNFRPGARIGMACSISG</sequence>
<evidence type="ECO:0000256" key="1">
    <source>
        <dbReference type="PIRSR" id="PIRSR600246-1"/>
    </source>
</evidence>
<evidence type="ECO:0000313" key="3">
    <source>
        <dbReference type="EMBL" id="KAJ4476989.1"/>
    </source>
</evidence>
<feature type="active site" description="Nucleophile" evidence="1">
    <location>
        <position position="192"/>
    </location>
</feature>
<dbReference type="AlphaFoldDB" id="A0A9W9A9Q4"/>
<accession>A0A9W9A9Q4</accession>
<dbReference type="GO" id="GO:0004298">
    <property type="term" value="F:threonine-type endopeptidase activity"/>
    <property type="evidence" value="ECO:0007669"/>
    <property type="project" value="InterPro"/>
</dbReference>
<proteinExistence type="predicted"/>
<comment type="caution">
    <text evidence="3">The sequence shown here is derived from an EMBL/GenBank/DDBJ whole genome shotgun (WGS) entry which is preliminary data.</text>
</comment>
<gene>
    <name evidence="3" type="ORF">C8J55DRAFT_516326</name>
</gene>
<reference evidence="3" key="2">
    <citation type="journal article" date="2023" name="Proc. Natl. Acad. Sci. U.S.A.">
        <title>A global phylogenomic analysis of the shiitake genus Lentinula.</title>
        <authorList>
            <person name="Sierra-Patev S."/>
            <person name="Min B."/>
            <person name="Naranjo-Ortiz M."/>
            <person name="Looney B."/>
            <person name="Konkel Z."/>
            <person name="Slot J.C."/>
            <person name="Sakamoto Y."/>
            <person name="Steenwyk J.L."/>
            <person name="Rokas A."/>
            <person name="Carro J."/>
            <person name="Camarero S."/>
            <person name="Ferreira P."/>
            <person name="Molpeceres G."/>
            <person name="Ruiz-Duenas F.J."/>
            <person name="Serrano A."/>
            <person name="Henrissat B."/>
            <person name="Drula E."/>
            <person name="Hughes K.W."/>
            <person name="Mata J.L."/>
            <person name="Ishikawa N.K."/>
            <person name="Vargas-Isla R."/>
            <person name="Ushijima S."/>
            <person name="Smith C.A."/>
            <person name="Donoghue J."/>
            <person name="Ahrendt S."/>
            <person name="Andreopoulos W."/>
            <person name="He G."/>
            <person name="LaButti K."/>
            <person name="Lipzen A."/>
            <person name="Ng V."/>
            <person name="Riley R."/>
            <person name="Sandor L."/>
            <person name="Barry K."/>
            <person name="Martinez A.T."/>
            <person name="Xiao Y."/>
            <person name="Gibbons J.G."/>
            <person name="Terashima K."/>
            <person name="Grigoriev I.V."/>
            <person name="Hibbett D."/>
        </authorList>
    </citation>
    <scope>NUCLEOTIDE SEQUENCE</scope>
    <source>
        <strain evidence="3">Sp2 HRB7682 ss15</strain>
    </source>
</reference>
<dbReference type="Gene3D" id="3.60.20.30">
    <property type="entry name" value="(Glycosyl)asparaginase"/>
    <property type="match status" value="1"/>
</dbReference>
<reference evidence="3" key="1">
    <citation type="submission" date="2022-08" db="EMBL/GenBank/DDBJ databases">
        <authorList>
            <consortium name="DOE Joint Genome Institute"/>
            <person name="Min B."/>
            <person name="Riley R."/>
            <person name="Sierra-Patev S."/>
            <person name="Naranjo-Ortiz M."/>
            <person name="Looney B."/>
            <person name="Konkel Z."/>
            <person name="Slot J.C."/>
            <person name="Sakamoto Y."/>
            <person name="Steenwyk J.L."/>
            <person name="Rokas A."/>
            <person name="Carro J."/>
            <person name="Camarero S."/>
            <person name="Ferreira P."/>
            <person name="Molpeceres G."/>
            <person name="Ruiz-Duenas F.J."/>
            <person name="Serrano A."/>
            <person name="Henrissat B."/>
            <person name="Drula E."/>
            <person name="Hughes K.W."/>
            <person name="Mata J.L."/>
            <person name="Ishikawa N.K."/>
            <person name="Vargas-Isla R."/>
            <person name="Ushijima S."/>
            <person name="Smith C.A."/>
            <person name="Ahrendt S."/>
            <person name="Andreopoulos W."/>
            <person name="He G."/>
            <person name="Labutti K."/>
            <person name="Lipzen A."/>
            <person name="Ng V."/>
            <person name="Sandor L."/>
            <person name="Barry K."/>
            <person name="Martinez A.T."/>
            <person name="Xiao Y."/>
            <person name="Gibbons J.G."/>
            <person name="Terashima K."/>
            <person name="Hibbett D.S."/>
            <person name="Grigoriev I.V."/>
        </authorList>
    </citation>
    <scope>NUCLEOTIDE SEQUENCE</scope>
    <source>
        <strain evidence="3">Sp2 HRB7682 ss15</strain>
    </source>
</reference>
<dbReference type="PANTHER" id="PTHR10188:SF8">
    <property type="entry name" value="THREONINE ASPARTASE 1"/>
    <property type="match status" value="1"/>
</dbReference>
<dbReference type="GO" id="GO:0005737">
    <property type="term" value="C:cytoplasm"/>
    <property type="evidence" value="ECO:0007669"/>
    <property type="project" value="TreeGrafter"/>
</dbReference>
<protein>
    <submittedName>
        <fullName evidence="3">Nucleophile aminohydrolase</fullName>
    </submittedName>
</protein>